<evidence type="ECO:0000256" key="2">
    <source>
        <dbReference type="ARBA" id="ARBA00022553"/>
    </source>
</evidence>
<dbReference type="GO" id="GO:0045944">
    <property type="term" value="P:positive regulation of transcription by RNA polymerase II"/>
    <property type="evidence" value="ECO:0007669"/>
    <property type="project" value="TreeGrafter"/>
</dbReference>
<dbReference type="EMBL" id="JAUZQC010000019">
    <property type="protein sequence ID" value="KAK5853989.1"/>
    <property type="molecule type" value="Genomic_DNA"/>
</dbReference>
<accession>A0AAN7X4R5</accession>
<name>A0AAN7X4R5_ELEMC</name>
<evidence type="ECO:0000256" key="4">
    <source>
        <dbReference type="ARBA" id="ARBA00023015"/>
    </source>
</evidence>
<dbReference type="AlphaFoldDB" id="A0AAN7X4R5"/>
<evidence type="ECO:0000256" key="6">
    <source>
        <dbReference type="ARBA" id="ARBA00023242"/>
    </source>
</evidence>
<dbReference type="GO" id="GO:0005634">
    <property type="term" value="C:nucleus"/>
    <property type="evidence" value="ECO:0007669"/>
    <property type="project" value="UniProtKB-SubCell"/>
</dbReference>
<dbReference type="GO" id="GO:0003723">
    <property type="term" value="F:RNA binding"/>
    <property type="evidence" value="ECO:0007669"/>
    <property type="project" value="UniProtKB-KW"/>
</dbReference>
<keyword evidence="5" id="KW-0804">Transcription</keyword>
<dbReference type="PANTHER" id="PTHR15528:SF5">
    <property type="entry name" value="PEROXISOME PROLIFERATOR-ACTIVATED RECEPTOR GAMMA COACTIVATOR-RELATED PROTEIN 1"/>
    <property type="match status" value="1"/>
</dbReference>
<keyword evidence="4" id="KW-0805">Transcription regulation</keyword>
<sequence length="351" mass="38398">MVDHVCPAGVLVPLVLDSSLLIPKRVGARECTSKMAARWGAGEETLTACNMDMFPMDTLDENDGLSPAETLEALQSCLDPSILSIFEDTPTIEIKGIDEESEATLLTALTEILDNVDDDNLSPFDMLPDSDLLSGQKGREHSPLRRLLCLSRSPPEKDTIISSGSFSTGKSLPRLLASFQRSDGEEEEDGSLSLSPLSHSLSPDSDQLQWEELTLPLPDTFEQEVEDGISVSLGDLVRHMHPYCMSISMEDDKGEQMLPEGGILLEVVDQGENGEPIFAIQDMDLPGSFPLGKEEPFLNHEVSDEAEEVASDTSEHIVVDDEDEVQVAAPATPHLCLDVKDAMIIERHKMR</sequence>
<evidence type="ECO:0000256" key="1">
    <source>
        <dbReference type="ARBA" id="ARBA00004123"/>
    </source>
</evidence>
<evidence type="ECO:0000256" key="7">
    <source>
        <dbReference type="SAM" id="MobiDB-lite"/>
    </source>
</evidence>
<keyword evidence="2" id="KW-0597">Phosphoprotein</keyword>
<gene>
    <name evidence="8" type="ORF">PBY51_015095</name>
</gene>
<keyword evidence="6" id="KW-0539">Nucleus</keyword>
<organism evidence="8 9">
    <name type="scientific">Eleginops maclovinus</name>
    <name type="common">Patagonian blennie</name>
    <name type="synonym">Eleginus maclovinus</name>
    <dbReference type="NCBI Taxonomy" id="56733"/>
    <lineage>
        <taxon>Eukaryota</taxon>
        <taxon>Metazoa</taxon>
        <taxon>Chordata</taxon>
        <taxon>Craniata</taxon>
        <taxon>Vertebrata</taxon>
        <taxon>Euteleostomi</taxon>
        <taxon>Actinopterygii</taxon>
        <taxon>Neopterygii</taxon>
        <taxon>Teleostei</taxon>
        <taxon>Neoteleostei</taxon>
        <taxon>Acanthomorphata</taxon>
        <taxon>Eupercaria</taxon>
        <taxon>Perciformes</taxon>
        <taxon>Notothenioidei</taxon>
        <taxon>Eleginopidae</taxon>
        <taxon>Eleginops</taxon>
    </lineage>
</organism>
<evidence type="ECO:0000256" key="5">
    <source>
        <dbReference type="ARBA" id="ARBA00023163"/>
    </source>
</evidence>
<dbReference type="GO" id="GO:0003712">
    <property type="term" value="F:transcription coregulator activity"/>
    <property type="evidence" value="ECO:0007669"/>
    <property type="project" value="InterPro"/>
</dbReference>
<proteinExistence type="predicted"/>
<feature type="compositionally biased region" description="Low complexity" evidence="7">
    <location>
        <begin position="191"/>
        <end position="205"/>
    </location>
</feature>
<reference evidence="8 9" key="2">
    <citation type="journal article" date="2023" name="Mol. Biol. Evol.">
        <title>Genomics of Secondarily Temperate Adaptation in the Only Non-Antarctic Icefish.</title>
        <authorList>
            <person name="Rivera-Colon A.G."/>
            <person name="Rayamajhi N."/>
            <person name="Minhas B.F."/>
            <person name="Madrigal G."/>
            <person name="Bilyk K.T."/>
            <person name="Yoon V."/>
            <person name="Hune M."/>
            <person name="Gregory S."/>
            <person name="Cheng C.H.C."/>
            <person name="Catchen J.M."/>
        </authorList>
    </citation>
    <scope>NUCLEOTIDE SEQUENCE [LARGE SCALE GENOMIC DNA]</scope>
    <source>
        <strain evidence="8">JMC-PN-2008</strain>
    </source>
</reference>
<protein>
    <submittedName>
        <fullName evidence="8">Uncharacterized protein</fullName>
    </submittedName>
</protein>
<reference evidence="8 9" key="1">
    <citation type="journal article" date="2023" name="Genes (Basel)">
        <title>Chromosome-Level Genome Assembly and Circadian Gene Repertoire of the Patagonia Blennie Eleginops maclovinus-The Closest Ancestral Proxy of Antarctic Cryonotothenioids.</title>
        <authorList>
            <person name="Cheng C.C."/>
            <person name="Rivera-Colon A.G."/>
            <person name="Minhas B.F."/>
            <person name="Wilson L."/>
            <person name="Rayamajhi N."/>
            <person name="Vargas-Chacoff L."/>
            <person name="Catchen J.M."/>
        </authorList>
    </citation>
    <scope>NUCLEOTIDE SEQUENCE [LARGE SCALE GENOMIC DNA]</scope>
    <source>
        <strain evidence="8">JMC-PN-2008</strain>
    </source>
</reference>
<evidence type="ECO:0000313" key="8">
    <source>
        <dbReference type="EMBL" id="KAK5853989.1"/>
    </source>
</evidence>
<dbReference type="Proteomes" id="UP001346869">
    <property type="component" value="Unassembled WGS sequence"/>
</dbReference>
<dbReference type="PANTHER" id="PTHR15528">
    <property type="entry name" value="PEROXISOME PROLIFERATOR ACTIVATED RECEPTOR GAMMA COACTIVATOR 1 PGC-1 -RELATED"/>
    <property type="match status" value="1"/>
</dbReference>
<feature type="region of interest" description="Disordered" evidence="7">
    <location>
        <begin position="180"/>
        <end position="205"/>
    </location>
</feature>
<evidence type="ECO:0000313" key="9">
    <source>
        <dbReference type="Proteomes" id="UP001346869"/>
    </source>
</evidence>
<keyword evidence="9" id="KW-1185">Reference proteome</keyword>
<keyword evidence="3" id="KW-0694">RNA-binding</keyword>
<evidence type="ECO:0000256" key="3">
    <source>
        <dbReference type="ARBA" id="ARBA00022884"/>
    </source>
</evidence>
<comment type="caution">
    <text evidence="8">The sequence shown here is derived from an EMBL/GenBank/DDBJ whole genome shotgun (WGS) entry which is preliminary data.</text>
</comment>
<comment type="subcellular location">
    <subcellularLocation>
        <location evidence="1">Nucleus</location>
    </subcellularLocation>
</comment>
<dbReference type="InterPro" id="IPR034605">
    <property type="entry name" value="PGC-1"/>
</dbReference>